<reference evidence="2" key="1">
    <citation type="journal article" date="2010" name="Nat. Biotechnol.">
        <title>Draft genome sequence of the oilseed species Ricinus communis.</title>
        <authorList>
            <person name="Chan A.P."/>
            <person name="Crabtree J."/>
            <person name="Zhao Q."/>
            <person name="Lorenzi H."/>
            <person name="Orvis J."/>
            <person name="Puiu D."/>
            <person name="Melake-Berhan A."/>
            <person name="Jones K.M."/>
            <person name="Redman J."/>
            <person name="Chen G."/>
            <person name="Cahoon E.B."/>
            <person name="Gedil M."/>
            <person name="Stanke M."/>
            <person name="Haas B.J."/>
            <person name="Wortman J.R."/>
            <person name="Fraser-Liggett C.M."/>
            <person name="Ravel J."/>
            <person name="Rabinowicz P.D."/>
        </authorList>
    </citation>
    <scope>NUCLEOTIDE SEQUENCE [LARGE SCALE GENOMIC DNA]</scope>
    <source>
        <strain evidence="2">cv. Hale</strain>
    </source>
</reference>
<keyword evidence="2" id="KW-1185">Reference proteome</keyword>
<dbReference type="Gene3D" id="3.40.50.150">
    <property type="entry name" value="Vaccinia Virus protein VP39"/>
    <property type="match status" value="1"/>
</dbReference>
<accession>B9SS26</accession>
<dbReference type="AlphaFoldDB" id="B9SS26"/>
<proteinExistence type="predicted"/>
<dbReference type="InterPro" id="IPR029063">
    <property type="entry name" value="SAM-dependent_MTases_sf"/>
</dbReference>
<dbReference type="Pfam" id="PF10294">
    <property type="entry name" value="Methyltransf_16"/>
    <property type="match status" value="1"/>
</dbReference>
<sequence length="181" mass="19640">MGVRQFQVAGLDITIHEHDSLCDSTTGSAYTGSWLWDSAIATSNIDFQRNLPGITSAKLGPSRVPLTDVFSVLLGLMKNVEENGLGDRVEVRELVWGLSEKGNGQFDVVLMSDGVWGGEERRVLAASEVRAWTSECLNELGMMGGSEMEGESGEGEAVFAVYCLIQLVAENCNVEDEHILI</sequence>
<dbReference type="STRING" id="3988.B9SS26"/>
<dbReference type="eggNOG" id="KOG2793">
    <property type="taxonomic scope" value="Eukaryota"/>
</dbReference>
<dbReference type="Proteomes" id="UP000008311">
    <property type="component" value="Unassembled WGS sequence"/>
</dbReference>
<dbReference type="InterPro" id="IPR019410">
    <property type="entry name" value="Methyltransf_16"/>
</dbReference>
<evidence type="ECO:0000313" key="2">
    <source>
        <dbReference type="Proteomes" id="UP000008311"/>
    </source>
</evidence>
<dbReference type="InParanoid" id="B9SS26"/>
<dbReference type="EMBL" id="EQ974105">
    <property type="protein sequence ID" value="EEF33617.1"/>
    <property type="molecule type" value="Genomic_DNA"/>
</dbReference>
<evidence type="ECO:0000313" key="1">
    <source>
        <dbReference type="EMBL" id="EEF33617.1"/>
    </source>
</evidence>
<name>B9SS26_RICCO</name>
<gene>
    <name evidence="1" type="ORF">RCOM_0520200</name>
</gene>
<organism evidence="1 2">
    <name type="scientific">Ricinus communis</name>
    <name type="common">Castor bean</name>
    <dbReference type="NCBI Taxonomy" id="3988"/>
    <lineage>
        <taxon>Eukaryota</taxon>
        <taxon>Viridiplantae</taxon>
        <taxon>Streptophyta</taxon>
        <taxon>Embryophyta</taxon>
        <taxon>Tracheophyta</taxon>
        <taxon>Spermatophyta</taxon>
        <taxon>Magnoliopsida</taxon>
        <taxon>eudicotyledons</taxon>
        <taxon>Gunneridae</taxon>
        <taxon>Pentapetalae</taxon>
        <taxon>rosids</taxon>
        <taxon>fabids</taxon>
        <taxon>Malpighiales</taxon>
        <taxon>Euphorbiaceae</taxon>
        <taxon>Acalyphoideae</taxon>
        <taxon>Acalypheae</taxon>
        <taxon>Ricinus</taxon>
    </lineage>
</organism>
<protein>
    <submittedName>
        <fullName evidence="1">Uncharacterized protein</fullName>
    </submittedName>
</protein>